<evidence type="ECO:0000313" key="1">
    <source>
        <dbReference type="EMBL" id="MBB1519168.1"/>
    </source>
</evidence>
<name>A0A7W4DAT7_9GAMM</name>
<accession>A0A7W4DAT7</accession>
<evidence type="ECO:0000313" key="2">
    <source>
        <dbReference type="Proteomes" id="UP000581189"/>
    </source>
</evidence>
<proteinExistence type="predicted"/>
<comment type="caution">
    <text evidence="1">The sequence shown here is derived from an EMBL/GenBank/DDBJ whole genome shotgun (WGS) entry which is preliminary data.</text>
</comment>
<dbReference type="Pfam" id="PF14375">
    <property type="entry name" value="Cys_rich_CWC"/>
    <property type="match status" value="1"/>
</dbReference>
<reference evidence="1 2" key="1">
    <citation type="submission" date="2020-08" db="EMBL/GenBank/DDBJ databases">
        <authorList>
            <person name="Kim C.M."/>
        </authorList>
    </citation>
    <scope>NUCLEOTIDE SEQUENCE [LARGE SCALE GENOMIC DNA]</scope>
    <source>
        <strain evidence="1 2">SR9</strain>
    </source>
</reference>
<protein>
    <submittedName>
        <fullName evidence="1">Cysteine-rich CWC family protein</fullName>
    </submittedName>
</protein>
<gene>
    <name evidence="1" type="ORF">H3H45_07945</name>
</gene>
<organism evidence="1 2">
    <name type="scientific">Aquipseudomonas guryensis</name>
    <dbReference type="NCBI Taxonomy" id="2759165"/>
    <lineage>
        <taxon>Bacteria</taxon>
        <taxon>Pseudomonadati</taxon>
        <taxon>Pseudomonadota</taxon>
        <taxon>Gammaproteobacteria</taxon>
        <taxon>Pseudomonadales</taxon>
        <taxon>Pseudomonadaceae</taxon>
        <taxon>Aquipseudomonas</taxon>
    </lineage>
</organism>
<dbReference type="Proteomes" id="UP000581189">
    <property type="component" value="Unassembled WGS sequence"/>
</dbReference>
<dbReference type="RefSeq" id="WP_182833214.1">
    <property type="nucleotide sequence ID" value="NZ_JACJFN010000002.1"/>
</dbReference>
<dbReference type="InterPro" id="IPR032720">
    <property type="entry name" value="Cys_rich_CWC"/>
</dbReference>
<dbReference type="AlphaFoldDB" id="A0A7W4DAT7"/>
<dbReference type="EMBL" id="JACJFN010000002">
    <property type="protein sequence ID" value="MBB1519168.1"/>
    <property type="molecule type" value="Genomic_DNA"/>
</dbReference>
<keyword evidence="2" id="KW-1185">Reference proteome</keyword>
<sequence length="69" mass="7484">MTDTSRCPRCGQLNRCAQASQPKAVEDCWCFHSPVDPAVLDSLPAEQRDQACLCPRCAQGLPAEPKPAD</sequence>